<dbReference type="Proteomes" id="UP001597389">
    <property type="component" value="Unassembled WGS sequence"/>
</dbReference>
<dbReference type="Pfam" id="PF00849">
    <property type="entry name" value="PseudoU_synth_2"/>
    <property type="match status" value="1"/>
</dbReference>
<comment type="caution">
    <text evidence="3">The sequence shown here is derived from an EMBL/GenBank/DDBJ whole genome shotgun (WGS) entry which is preliminary data.</text>
</comment>
<proteinExistence type="inferred from homology"/>
<dbReference type="GO" id="GO:0016853">
    <property type="term" value="F:isomerase activity"/>
    <property type="evidence" value="ECO:0007669"/>
    <property type="project" value="UniProtKB-KW"/>
</dbReference>
<keyword evidence="3" id="KW-0413">Isomerase</keyword>
<evidence type="ECO:0000313" key="4">
    <source>
        <dbReference type="Proteomes" id="UP001597389"/>
    </source>
</evidence>
<feature type="domain" description="Pseudouridine synthase RsuA/RluA-like" evidence="2">
    <location>
        <begin position="19"/>
        <end position="179"/>
    </location>
</feature>
<dbReference type="InterPro" id="IPR020103">
    <property type="entry name" value="PsdUridine_synth_cat_dom_sf"/>
</dbReference>
<dbReference type="RefSeq" id="WP_377089558.1">
    <property type="nucleotide sequence ID" value="NZ_JBHSJL010000014.1"/>
</dbReference>
<organism evidence="3 4">
    <name type="scientific">Rubritalea tangerina</name>
    <dbReference type="NCBI Taxonomy" id="430798"/>
    <lineage>
        <taxon>Bacteria</taxon>
        <taxon>Pseudomonadati</taxon>
        <taxon>Verrucomicrobiota</taxon>
        <taxon>Verrucomicrobiia</taxon>
        <taxon>Verrucomicrobiales</taxon>
        <taxon>Rubritaleaceae</taxon>
        <taxon>Rubritalea</taxon>
    </lineage>
</organism>
<dbReference type="Gene3D" id="3.30.2350.10">
    <property type="entry name" value="Pseudouridine synthase"/>
    <property type="match status" value="1"/>
</dbReference>
<dbReference type="InterPro" id="IPR006224">
    <property type="entry name" value="PsdUridine_synth_RluA-like_CS"/>
</dbReference>
<accession>A0ABW4ZCU1</accession>
<protein>
    <submittedName>
        <fullName evidence="3">RluA family pseudouridine synthase</fullName>
        <ecNumber evidence="3">5.4.99.-</ecNumber>
    </submittedName>
</protein>
<comment type="similarity">
    <text evidence="1">Belongs to the pseudouridine synthase RluA family.</text>
</comment>
<dbReference type="CDD" id="cd02869">
    <property type="entry name" value="PseudoU_synth_RluA_like"/>
    <property type="match status" value="1"/>
</dbReference>
<evidence type="ECO:0000313" key="3">
    <source>
        <dbReference type="EMBL" id="MFD2159662.1"/>
    </source>
</evidence>
<dbReference type="InterPro" id="IPR006145">
    <property type="entry name" value="PsdUridine_synth_RsuA/RluA"/>
</dbReference>
<dbReference type="InterPro" id="IPR050188">
    <property type="entry name" value="RluA_PseudoU_synthase"/>
</dbReference>
<evidence type="ECO:0000259" key="2">
    <source>
        <dbReference type="Pfam" id="PF00849"/>
    </source>
</evidence>
<dbReference type="EC" id="5.4.99.-" evidence="3"/>
<reference evidence="4" key="1">
    <citation type="journal article" date="2019" name="Int. J. Syst. Evol. Microbiol.">
        <title>The Global Catalogue of Microorganisms (GCM) 10K type strain sequencing project: providing services to taxonomists for standard genome sequencing and annotation.</title>
        <authorList>
            <consortium name="The Broad Institute Genomics Platform"/>
            <consortium name="The Broad Institute Genome Sequencing Center for Infectious Disease"/>
            <person name="Wu L."/>
            <person name="Ma J."/>
        </authorList>
    </citation>
    <scope>NUCLEOTIDE SEQUENCE [LARGE SCALE GENOMIC DNA]</scope>
    <source>
        <strain evidence="4">CCUG 57942</strain>
    </source>
</reference>
<evidence type="ECO:0000256" key="1">
    <source>
        <dbReference type="ARBA" id="ARBA00010876"/>
    </source>
</evidence>
<dbReference type="EMBL" id="JBHUJB010000049">
    <property type="protein sequence ID" value="MFD2159662.1"/>
    <property type="molecule type" value="Genomic_DNA"/>
</dbReference>
<keyword evidence="4" id="KW-1185">Reference proteome</keyword>
<name>A0ABW4ZCU1_9BACT</name>
<gene>
    <name evidence="3" type="ORF">ACFSW8_12195</name>
</gene>
<sequence length="251" mass="28687">MPDPIDVKVGFRVVAESDDWIVVDKSAPLIVHPTGKKSEPTLLGGIEELLSYEIANGAKLSIINRLDRETSGVVIVAKNKSAARMFGRAMERRQFAKQYDAICFGWPDWDEILVDAPIRRRGEVEHSAIWVKQMVHPGGRECRTHFEVVARRMVRGRKVSRLRVIPETGRMHQIRVHASYLGYPLVGDKIYGEDETCYLRFIESGWDESMEQQLLMRRHALHAAEMALRNEEVAYDWATPMAEDLHVFFGA</sequence>
<dbReference type="PROSITE" id="PS01129">
    <property type="entry name" value="PSI_RLU"/>
    <property type="match status" value="1"/>
</dbReference>
<dbReference type="PANTHER" id="PTHR21600">
    <property type="entry name" value="MITOCHONDRIAL RNA PSEUDOURIDINE SYNTHASE"/>
    <property type="match status" value="1"/>
</dbReference>
<dbReference type="PANTHER" id="PTHR21600:SF87">
    <property type="entry name" value="RNA PSEUDOURIDYLATE SYNTHASE DOMAIN-CONTAINING PROTEIN 1"/>
    <property type="match status" value="1"/>
</dbReference>
<dbReference type="SUPFAM" id="SSF55120">
    <property type="entry name" value="Pseudouridine synthase"/>
    <property type="match status" value="1"/>
</dbReference>